<accession>A0ABS2PER1</accession>
<evidence type="ECO:0000313" key="1">
    <source>
        <dbReference type="EMBL" id="MBM7633836.1"/>
    </source>
</evidence>
<organism evidence="1 2">
    <name type="scientific">Geomicrobium sediminis</name>
    <dbReference type="NCBI Taxonomy" id="1347788"/>
    <lineage>
        <taxon>Bacteria</taxon>
        <taxon>Bacillati</taxon>
        <taxon>Bacillota</taxon>
        <taxon>Bacilli</taxon>
        <taxon>Bacillales</taxon>
        <taxon>Geomicrobium</taxon>
    </lineage>
</organism>
<keyword evidence="2" id="KW-1185">Reference proteome</keyword>
<dbReference type="RefSeq" id="WP_204698566.1">
    <property type="nucleotide sequence ID" value="NZ_JAFBEC010000008.1"/>
</dbReference>
<name>A0ABS2PER1_9BACL</name>
<dbReference type="Proteomes" id="UP000741863">
    <property type="component" value="Unassembled WGS sequence"/>
</dbReference>
<reference evidence="1 2" key="1">
    <citation type="submission" date="2021-01" db="EMBL/GenBank/DDBJ databases">
        <title>Genomic Encyclopedia of Type Strains, Phase IV (KMG-IV): sequencing the most valuable type-strain genomes for metagenomic binning, comparative biology and taxonomic classification.</title>
        <authorList>
            <person name="Goeker M."/>
        </authorList>
    </citation>
    <scope>NUCLEOTIDE SEQUENCE [LARGE SCALE GENOMIC DNA]</scope>
    <source>
        <strain evidence="1 2">DSM 25540</strain>
    </source>
</reference>
<protein>
    <recommendedName>
        <fullName evidence="3">Aspartate ammonia-lyase</fullName>
    </recommendedName>
</protein>
<proteinExistence type="predicted"/>
<evidence type="ECO:0000313" key="2">
    <source>
        <dbReference type="Proteomes" id="UP000741863"/>
    </source>
</evidence>
<evidence type="ECO:0008006" key="3">
    <source>
        <dbReference type="Google" id="ProtNLM"/>
    </source>
</evidence>
<comment type="caution">
    <text evidence="1">The sequence shown here is derived from an EMBL/GenBank/DDBJ whole genome shotgun (WGS) entry which is preliminary data.</text>
</comment>
<gene>
    <name evidence="1" type="ORF">JOD17_002932</name>
</gene>
<dbReference type="EMBL" id="JAFBEC010000008">
    <property type="protein sequence ID" value="MBM7633836.1"/>
    <property type="molecule type" value="Genomic_DNA"/>
</dbReference>
<sequence length="353" mass="39827">MIKVHSRDTRLEERRKAEVKEAVSFIVNGEMDTVDKVINKGAFETLELSKPIGEMMTNSTTRKEFLRKVVLDVELGREQVPTLYQPIYDVISDPNMPKEFEAKWAQYGAVIFAEHLEGEEVKFGSLNAEEGPIARIKGYSAGFEYTKEIQMFNQAFNLEILNRAYGEAHNAILNHLHFAPIIKHSYKPKNKTTAVYENELSKVLPSAEGAHIGLSMRATLRKALSDARIEKRPGNILLASEADREAIEEGMGQFYIQATPYSPVSGITDVIYYDGWETTVGKKDYTYDGVKPGEAYLIRPKRGFKELIKQPLQIQSTAGDLTRLVEAQIVGDFWRGVFAAVEENVQKIQLPGY</sequence>